<feature type="compositionally biased region" description="Low complexity" evidence="1">
    <location>
        <begin position="137"/>
        <end position="151"/>
    </location>
</feature>
<comment type="caution">
    <text evidence="2">The sequence shown here is derived from an EMBL/GenBank/DDBJ whole genome shotgun (WGS) entry which is preliminary data.</text>
</comment>
<dbReference type="AlphaFoldDB" id="A0AAD4ZJQ6"/>
<keyword evidence="3" id="KW-1185">Reference proteome</keyword>
<reference evidence="2 3" key="1">
    <citation type="journal article" date="2022" name="G3 (Bethesda)">
        <title>Whole-genome sequence and methylome profiling of the almond [Prunus dulcis (Mill.) D.A. Webb] cultivar 'Nonpareil'.</title>
        <authorList>
            <person name="D'Amico-Willman K.M."/>
            <person name="Ouma W.Z."/>
            <person name="Meulia T."/>
            <person name="Sideli G.M."/>
            <person name="Gradziel T.M."/>
            <person name="Fresnedo-Ramirez J."/>
        </authorList>
    </citation>
    <scope>NUCLEOTIDE SEQUENCE [LARGE SCALE GENOMIC DNA]</scope>
    <source>
        <strain evidence="2">Clone GOH B32 T37-40</strain>
    </source>
</reference>
<feature type="region of interest" description="Disordered" evidence="1">
    <location>
        <begin position="131"/>
        <end position="173"/>
    </location>
</feature>
<evidence type="ECO:0000313" key="3">
    <source>
        <dbReference type="Proteomes" id="UP001054821"/>
    </source>
</evidence>
<sequence length="194" mass="20858">MTSHEVKNQVRDSFEQGFDSLHSVADVVTFPLAPLDGAIHGTSRGVLNWLTDTHPEDRSNSKQKGLPNGGGYGGGHGRGYGGGNGRNGGGYPLGINPNRKLVTVKGNQISDNNADAQAFNNFANKYNGGYNGHNYHDNGQGFNNSSNRNNGGYNGQNHDDDDNEDDAIFGFEDNKISGNKGKVKGFNDFGNKYF</sequence>
<dbReference type="EMBL" id="JAJFAZ020000001">
    <property type="protein sequence ID" value="KAI5349282.1"/>
    <property type="molecule type" value="Genomic_DNA"/>
</dbReference>
<name>A0AAD4ZJQ6_PRUDU</name>
<organism evidence="2 3">
    <name type="scientific">Prunus dulcis</name>
    <name type="common">Almond</name>
    <name type="synonym">Amygdalus dulcis</name>
    <dbReference type="NCBI Taxonomy" id="3755"/>
    <lineage>
        <taxon>Eukaryota</taxon>
        <taxon>Viridiplantae</taxon>
        <taxon>Streptophyta</taxon>
        <taxon>Embryophyta</taxon>
        <taxon>Tracheophyta</taxon>
        <taxon>Spermatophyta</taxon>
        <taxon>Magnoliopsida</taxon>
        <taxon>eudicotyledons</taxon>
        <taxon>Gunneridae</taxon>
        <taxon>Pentapetalae</taxon>
        <taxon>rosids</taxon>
        <taxon>fabids</taxon>
        <taxon>Rosales</taxon>
        <taxon>Rosaceae</taxon>
        <taxon>Amygdaloideae</taxon>
        <taxon>Amygdaleae</taxon>
        <taxon>Prunus</taxon>
    </lineage>
</organism>
<gene>
    <name evidence="2" type="ORF">L3X38_002169</name>
</gene>
<dbReference type="Proteomes" id="UP001054821">
    <property type="component" value="Chromosome 1"/>
</dbReference>
<proteinExistence type="predicted"/>
<feature type="compositionally biased region" description="Gly residues" evidence="1">
    <location>
        <begin position="67"/>
        <end position="92"/>
    </location>
</feature>
<feature type="region of interest" description="Disordered" evidence="1">
    <location>
        <begin position="50"/>
        <end position="94"/>
    </location>
</feature>
<evidence type="ECO:0000313" key="2">
    <source>
        <dbReference type="EMBL" id="KAI5349282.1"/>
    </source>
</evidence>
<evidence type="ECO:0000256" key="1">
    <source>
        <dbReference type="SAM" id="MobiDB-lite"/>
    </source>
</evidence>
<accession>A0AAD4ZJQ6</accession>
<protein>
    <submittedName>
        <fullName evidence="2">Uncharacterized protein</fullName>
    </submittedName>
</protein>